<feature type="domain" description="YgjP-like metallopeptidase" evidence="1">
    <location>
        <begin position="26"/>
        <end position="237"/>
    </location>
</feature>
<proteinExistence type="predicted"/>
<organism evidence="2 3">
    <name type="scientific">Chlorobium phaeobacteroides (strain DSM 266 / SMG 266 / 2430)</name>
    <dbReference type="NCBI Taxonomy" id="290317"/>
    <lineage>
        <taxon>Bacteria</taxon>
        <taxon>Pseudomonadati</taxon>
        <taxon>Chlorobiota</taxon>
        <taxon>Chlorobiia</taxon>
        <taxon>Chlorobiales</taxon>
        <taxon>Chlorobiaceae</taxon>
        <taxon>Chlorobium/Pelodictyon group</taxon>
        <taxon>Chlorobium</taxon>
    </lineage>
</organism>
<dbReference type="Pfam" id="PF01863">
    <property type="entry name" value="YgjP-like"/>
    <property type="match status" value="1"/>
</dbReference>
<dbReference type="CDD" id="cd07344">
    <property type="entry name" value="M48_yhfN_like"/>
    <property type="match status" value="1"/>
</dbReference>
<protein>
    <recommendedName>
        <fullName evidence="1">YgjP-like metallopeptidase domain-containing protein</fullName>
    </recommendedName>
</protein>
<reference evidence="2 3" key="1">
    <citation type="submission" date="2006-12" db="EMBL/GenBank/DDBJ databases">
        <title>Complete sequence of Chlorobium phaeobacteroides DSM 266.</title>
        <authorList>
            <consortium name="US DOE Joint Genome Institute"/>
            <person name="Copeland A."/>
            <person name="Lucas S."/>
            <person name="Lapidus A."/>
            <person name="Barry K."/>
            <person name="Detter J.C."/>
            <person name="Glavina del Rio T."/>
            <person name="Hammon N."/>
            <person name="Israni S."/>
            <person name="Pitluck S."/>
            <person name="Goltsman E."/>
            <person name="Schmutz J."/>
            <person name="Larimer F."/>
            <person name="Land M."/>
            <person name="Hauser L."/>
            <person name="Mikhailova N."/>
            <person name="Li T."/>
            <person name="Overmann J."/>
            <person name="Bryant D.A."/>
            <person name="Richardson P."/>
        </authorList>
    </citation>
    <scope>NUCLEOTIDE SEQUENCE [LARGE SCALE GENOMIC DNA]</scope>
    <source>
        <strain evidence="2 3">DSM 266</strain>
    </source>
</reference>
<evidence type="ECO:0000259" key="1">
    <source>
        <dbReference type="Pfam" id="PF01863"/>
    </source>
</evidence>
<dbReference type="InterPro" id="IPR002725">
    <property type="entry name" value="YgjP-like_metallopeptidase"/>
</dbReference>
<dbReference type="HOGENOM" id="CLU_065947_2_2_10"/>
<dbReference type="InterPro" id="IPR053136">
    <property type="entry name" value="UTP_pyrophosphatase-like"/>
</dbReference>
<dbReference type="AlphaFoldDB" id="A1BEX5"/>
<dbReference type="Proteomes" id="UP000008701">
    <property type="component" value="Chromosome"/>
</dbReference>
<evidence type="ECO:0000313" key="2">
    <source>
        <dbReference type="EMBL" id="ABL64952.1"/>
    </source>
</evidence>
<name>A1BEX5_CHLPD</name>
<dbReference type="OrthoDB" id="9811177at2"/>
<dbReference type="Gene3D" id="3.30.2010.10">
    <property type="entry name" value="Metalloproteases ('zincins'), catalytic domain"/>
    <property type="match status" value="1"/>
</dbReference>
<dbReference type="KEGG" id="cph:Cpha266_0904"/>
<dbReference type="RefSeq" id="WP_011744779.1">
    <property type="nucleotide sequence ID" value="NC_008639.1"/>
</dbReference>
<gene>
    <name evidence="2" type="ordered locus">Cpha266_0904</name>
</gene>
<dbReference type="EMBL" id="CP000492">
    <property type="protein sequence ID" value="ABL64952.1"/>
    <property type="molecule type" value="Genomic_DNA"/>
</dbReference>
<sequence length="251" mass="28519">MHSKYQSGSKTADGIPYTVQLSARAKYPRLKMLPHEGLVVVIPSGYDRKRLPDLLLQYREWIRKASEKIEGHRLQPEQAGASVLPVEAVFHYHGERWEIAYREGGVGVAEAFERSGNVVEVCGDIANTFLCRAVLRLWVKNKAHRELIPKLRGLADLHGLSYTRAGVRLQRSRWGSCTSAGTITLNTKLLFLPPHLVHSVMVHELCHTIQMNHSRLFWKQVETIDAAYRTHDSEMKSAWKYVPAWAARSDA</sequence>
<dbReference type="eggNOG" id="COG1451">
    <property type="taxonomic scope" value="Bacteria"/>
</dbReference>
<dbReference type="PANTHER" id="PTHR30399">
    <property type="entry name" value="UNCHARACTERIZED PROTEIN YGJP"/>
    <property type="match status" value="1"/>
</dbReference>
<evidence type="ECO:0000313" key="3">
    <source>
        <dbReference type="Proteomes" id="UP000008701"/>
    </source>
</evidence>
<accession>A1BEX5</accession>
<dbReference type="PANTHER" id="PTHR30399:SF1">
    <property type="entry name" value="UTP PYROPHOSPHATASE"/>
    <property type="match status" value="1"/>
</dbReference>
<keyword evidence="3" id="KW-1185">Reference proteome</keyword>